<sequence>MVLLLTMAPHGGLAWPLTTCPLPLELSVVLGAQDRVGFLASCLLQNHIPRSLSASWRLPGMGQHHRKADVSFCIFLCSATCCISLHTPRSSEWKMSGYKAHNTLPHER</sequence>
<dbReference type="EMBL" id="CABDUW010000689">
    <property type="protein sequence ID" value="VTJ73642.1"/>
    <property type="molecule type" value="Genomic_DNA"/>
</dbReference>
<protein>
    <submittedName>
        <fullName evidence="2">Uncharacterized protein</fullName>
    </submittedName>
</protein>
<reference evidence="2 3" key="1">
    <citation type="submission" date="2019-04" db="EMBL/GenBank/DDBJ databases">
        <authorList>
            <person name="Alioto T."/>
            <person name="Alioto T."/>
        </authorList>
    </citation>
    <scope>NUCLEOTIDE SEQUENCE [LARGE SCALE GENOMIC DNA]</scope>
</reference>
<proteinExistence type="predicted"/>
<organism evidence="2 3">
    <name type="scientific">Marmota monax</name>
    <name type="common">Woodchuck</name>
    <dbReference type="NCBI Taxonomy" id="9995"/>
    <lineage>
        <taxon>Eukaryota</taxon>
        <taxon>Metazoa</taxon>
        <taxon>Chordata</taxon>
        <taxon>Craniata</taxon>
        <taxon>Vertebrata</taxon>
        <taxon>Euteleostomi</taxon>
        <taxon>Mammalia</taxon>
        <taxon>Eutheria</taxon>
        <taxon>Euarchontoglires</taxon>
        <taxon>Glires</taxon>
        <taxon>Rodentia</taxon>
        <taxon>Sciuromorpha</taxon>
        <taxon>Sciuridae</taxon>
        <taxon>Xerinae</taxon>
        <taxon>Marmotini</taxon>
        <taxon>Marmota</taxon>
    </lineage>
</organism>
<evidence type="ECO:0000313" key="1">
    <source>
        <dbReference type="EMBL" id="KAF7484945.1"/>
    </source>
</evidence>
<dbReference type="Proteomes" id="UP000335636">
    <property type="component" value="Unassembled WGS sequence"/>
</dbReference>
<reference evidence="1" key="2">
    <citation type="submission" date="2020-08" db="EMBL/GenBank/DDBJ databases">
        <authorList>
            <person name="Shumante A."/>
            <person name="Zimin A.V."/>
            <person name="Puiu D."/>
            <person name="Salzberg S.L."/>
        </authorList>
    </citation>
    <scope>NUCLEOTIDE SEQUENCE</scope>
    <source>
        <strain evidence="1">WC2-LM</strain>
        <tissue evidence="1">Liver</tissue>
    </source>
</reference>
<evidence type="ECO:0000313" key="3">
    <source>
        <dbReference type="Proteomes" id="UP000335636"/>
    </source>
</evidence>
<dbReference type="AlphaFoldDB" id="A0A5E4BY90"/>
<accession>A0A5E4BY90</accession>
<evidence type="ECO:0000313" key="2">
    <source>
        <dbReference type="EMBL" id="VTJ73642.1"/>
    </source>
</evidence>
<dbReference type="Proteomes" id="UP000662637">
    <property type="component" value="Unassembled WGS sequence"/>
</dbReference>
<name>A0A5E4BY90_MARMO</name>
<keyword evidence="3" id="KW-1185">Reference proteome</keyword>
<dbReference type="EMBL" id="WJEC01000184">
    <property type="protein sequence ID" value="KAF7484945.1"/>
    <property type="molecule type" value="Genomic_DNA"/>
</dbReference>
<gene>
    <name evidence="1" type="ORF">GHT09_003542</name>
    <name evidence="2" type="ORF">MONAX_5E006407</name>
</gene>